<dbReference type="GO" id="GO:0032259">
    <property type="term" value="P:methylation"/>
    <property type="evidence" value="ECO:0007669"/>
    <property type="project" value="UniProtKB-KW"/>
</dbReference>
<evidence type="ECO:0000313" key="8">
    <source>
        <dbReference type="EMBL" id="SEN73238.1"/>
    </source>
</evidence>
<keyword evidence="4 7" id="KW-0949">S-adenosyl-L-methionine</keyword>
<comment type="similarity">
    <text evidence="7">Belongs to the class I-like SAM-binding methyltransferase superfamily. C5-methyltransferase family.</text>
</comment>
<dbReference type="GO" id="GO:0009307">
    <property type="term" value="P:DNA restriction-modification system"/>
    <property type="evidence" value="ECO:0007669"/>
    <property type="project" value="UniProtKB-KW"/>
</dbReference>
<dbReference type="InterPro" id="IPR029063">
    <property type="entry name" value="SAM-dependent_MTases_sf"/>
</dbReference>
<evidence type="ECO:0000256" key="6">
    <source>
        <dbReference type="ARBA" id="ARBA00047422"/>
    </source>
</evidence>
<evidence type="ECO:0000313" key="9">
    <source>
        <dbReference type="Proteomes" id="UP000183898"/>
    </source>
</evidence>
<dbReference type="EMBL" id="FOCT01000006">
    <property type="protein sequence ID" value="SEN73238.1"/>
    <property type="molecule type" value="Genomic_DNA"/>
</dbReference>
<evidence type="ECO:0000256" key="3">
    <source>
        <dbReference type="ARBA" id="ARBA00022679"/>
    </source>
</evidence>
<dbReference type="Gene3D" id="3.40.50.150">
    <property type="entry name" value="Vaccinia Virus protein VP39"/>
    <property type="match status" value="1"/>
</dbReference>
<dbReference type="PRINTS" id="PR00105">
    <property type="entry name" value="C5METTRFRASE"/>
</dbReference>
<dbReference type="AlphaFoldDB" id="A0A1H8IZT2"/>
<sequence length="339" mass="37646">MTERSTTFVDLFCGAGLGARGAVRGGGTPLLGVDSWFLATKTYKANFPQAEVITEYIEKMSAEQIGKCYKPDVLLTSPECTSHSIARGAKPALESSRETAIGIIPWIESMKPRWVIIENVNRMKKWNRHNELVKAIEDSGYTVSDLNLNAADFGTPQARKRMFLVCDREGSVVSRSDLLRMTKVQPIISAASIIDWNADYPAGKLYRPTRAKATIERAERAMANLGRNVPFIIVYYGSDYAGGWQSLDAPLRTVTTIDRFGLVTWKSNEPYLRMLQPTELLRAMGGGKEHLLPYGSRREKVRLCGNGVCSEVMTIIFRWIRAIQHQAPTSLAAPPACLA</sequence>
<protein>
    <recommendedName>
        <fullName evidence="1">DNA (cytosine-5-)-methyltransferase</fullName>
        <ecNumber evidence="1">2.1.1.37</ecNumber>
    </recommendedName>
</protein>
<feature type="active site" evidence="7">
    <location>
        <position position="80"/>
    </location>
</feature>
<keyword evidence="3 7" id="KW-0808">Transferase</keyword>
<dbReference type="GO" id="GO:0003886">
    <property type="term" value="F:DNA (cytosine-5-)-methyltransferase activity"/>
    <property type="evidence" value="ECO:0007669"/>
    <property type="project" value="UniProtKB-EC"/>
</dbReference>
<dbReference type="PANTHER" id="PTHR46098">
    <property type="entry name" value="TRNA (CYTOSINE(38)-C(5))-METHYLTRANSFERASE"/>
    <property type="match status" value="1"/>
</dbReference>
<proteinExistence type="inferred from homology"/>
<keyword evidence="5" id="KW-0680">Restriction system</keyword>
<comment type="catalytic activity">
    <reaction evidence="6">
        <text>a 2'-deoxycytidine in DNA + S-adenosyl-L-methionine = a 5-methyl-2'-deoxycytidine in DNA + S-adenosyl-L-homocysteine + H(+)</text>
        <dbReference type="Rhea" id="RHEA:13681"/>
        <dbReference type="Rhea" id="RHEA-COMP:11369"/>
        <dbReference type="Rhea" id="RHEA-COMP:11370"/>
        <dbReference type="ChEBI" id="CHEBI:15378"/>
        <dbReference type="ChEBI" id="CHEBI:57856"/>
        <dbReference type="ChEBI" id="CHEBI:59789"/>
        <dbReference type="ChEBI" id="CHEBI:85452"/>
        <dbReference type="ChEBI" id="CHEBI:85454"/>
        <dbReference type="EC" id="2.1.1.37"/>
    </reaction>
</comment>
<evidence type="ECO:0000256" key="4">
    <source>
        <dbReference type="ARBA" id="ARBA00022691"/>
    </source>
</evidence>
<accession>A0A1H8IZT2</accession>
<name>A0A1H8IZT2_9PROT</name>
<dbReference type="PANTHER" id="PTHR46098:SF1">
    <property type="entry name" value="TRNA (CYTOSINE(38)-C(5))-METHYLTRANSFERASE"/>
    <property type="match status" value="1"/>
</dbReference>
<dbReference type="EC" id="2.1.1.37" evidence="1"/>
<keyword evidence="2 7" id="KW-0489">Methyltransferase</keyword>
<dbReference type="Pfam" id="PF00145">
    <property type="entry name" value="DNA_methylase"/>
    <property type="match status" value="1"/>
</dbReference>
<evidence type="ECO:0000256" key="1">
    <source>
        <dbReference type="ARBA" id="ARBA00011975"/>
    </source>
</evidence>
<dbReference type="PROSITE" id="PS51679">
    <property type="entry name" value="SAM_MT_C5"/>
    <property type="match status" value="1"/>
</dbReference>
<dbReference type="InterPro" id="IPR001525">
    <property type="entry name" value="C5_MeTfrase"/>
</dbReference>
<dbReference type="RefSeq" id="WP_074746429.1">
    <property type="nucleotide sequence ID" value="NZ_FOCT01000006.1"/>
</dbReference>
<evidence type="ECO:0000256" key="2">
    <source>
        <dbReference type="ARBA" id="ARBA00022603"/>
    </source>
</evidence>
<organism evidence="8 9">
    <name type="scientific">Nitrosospira multiformis</name>
    <dbReference type="NCBI Taxonomy" id="1231"/>
    <lineage>
        <taxon>Bacteria</taxon>
        <taxon>Pseudomonadati</taxon>
        <taxon>Pseudomonadota</taxon>
        <taxon>Betaproteobacteria</taxon>
        <taxon>Nitrosomonadales</taxon>
        <taxon>Nitrosomonadaceae</taxon>
        <taxon>Nitrosospira</taxon>
    </lineage>
</organism>
<evidence type="ECO:0000256" key="5">
    <source>
        <dbReference type="ARBA" id="ARBA00022747"/>
    </source>
</evidence>
<dbReference type="Proteomes" id="UP000183898">
    <property type="component" value="Unassembled WGS sequence"/>
</dbReference>
<gene>
    <name evidence="8" type="ORF">SAMN05216404_106221</name>
</gene>
<reference evidence="8 9" key="1">
    <citation type="submission" date="2016-10" db="EMBL/GenBank/DDBJ databases">
        <authorList>
            <person name="de Groot N.N."/>
        </authorList>
    </citation>
    <scope>NUCLEOTIDE SEQUENCE [LARGE SCALE GENOMIC DNA]</scope>
    <source>
        <strain evidence="8 9">Nl18</strain>
    </source>
</reference>
<dbReference type="SUPFAM" id="SSF53335">
    <property type="entry name" value="S-adenosyl-L-methionine-dependent methyltransferases"/>
    <property type="match status" value="1"/>
</dbReference>
<evidence type="ECO:0000256" key="7">
    <source>
        <dbReference type="PROSITE-ProRule" id="PRU01016"/>
    </source>
</evidence>
<dbReference type="InterPro" id="IPR050750">
    <property type="entry name" value="C5-MTase"/>
</dbReference>